<accession>A0A7W3IRF3</accession>
<dbReference type="Pfam" id="PF03816">
    <property type="entry name" value="LytR_cpsA_psr"/>
    <property type="match status" value="1"/>
</dbReference>
<name>A0A7W3IRF3_9ACTN</name>
<feature type="compositionally biased region" description="Low complexity" evidence="2">
    <location>
        <begin position="506"/>
        <end position="541"/>
    </location>
</feature>
<dbReference type="NCBIfam" id="TIGR00350">
    <property type="entry name" value="lytR_cpsA_psr"/>
    <property type="match status" value="1"/>
</dbReference>
<keyword evidence="3" id="KW-0812">Transmembrane</keyword>
<keyword evidence="3" id="KW-1133">Transmembrane helix</keyword>
<proteinExistence type="inferred from homology"/>
<evidence type="ECO:0000313" key="5">
    <source>
        <dbReference type="EMBL" id="MBA8793867.1"/>
    </source>
</evidence>
<evidence type="ECO:0000259" key="4">
    <source>
        <dbReference type="Pfam" id="PF03816"/>
    </source>
</evidence>
<feature type="transmembrane region" description="Helical" evidence="3">
    <location>
        <begin position="164"/>
        <end position="188"/>
    </location>
</feature>
<reference evidence="5 6" key="1">
    <citation type="submission" date="2020-07" db="EMBL/GenBank/DDBJ databases">
        <title>Sequencing the genomes of 1000 actinobacteria strains.</title>
        <authorList>
            <person name="Klenk H.-P."/>
        </authorList>
    </citation>
    <scope>NUCLEOTIDE SEQUENCE [LARGE SCALE GENOMIC DNA]</scope>
    <source>
        <strain evidence="5 6">DSM 100723</strain>
    </source>
</reference>
<dbReference type="Gene3D" id="3.40.630.190">
    <property type="entry name" value="LCP protein"/>
    <property type="match status" value="1"/>
</dbReference>
<feature type="transmembrane region" description="Helical" evidence="3">
    <location>
        <begin position="68"/>
        <end position="86"/>
    </location>
</feature>
<dbReference type="InterPro" id="IPR004474">
    <property type="entry name" value="LytR_CpsA_psr"/>
</dbReference>
<protein>
    <submittedName>
        <fullName evidence="5">LCP family protein required for cell wall assembly</fullName>
    </submittedName>
</protein>
<dbReference type="InterPro" id="IPR050922">
    <property type="entry name" value="LytR/CpsA/Psr_CW_biosynth"/>
</dbReference>
<feature type="compositionally biased region" description="Basic and acidic residues" evidence="2">
    <location>
        <begin position="34"/>
        <end position="47"/>
    </location>
</feature>
<sequence length="558" mass="59087">MPDDQDHWPTTPEPERPAETSSPRDLGPVDEATEDTHIARRAEATERRPRRAAGAHRAGVHADNFQRTVLFTILGAIIPGVGLIAARRRVAGVAVLAVFVLAVGGLALWGLGNTDAFLGFMANGANLKRLTVALIVVAVAWVTVIVVSHLALRGRRLAPAQRVGGSILVALLAFVVAAPMAVAAKYSYTSADVVNSVFKSDKDSNSATVPKRTVRPNSGDPWAQTPRVNILLLGGDSGPDRTGTRTDSIMLASIDTRTGATTLIGIPRNTARMPFPKNSPLHKYFPNGYTDGNGEDAQYFANAIYGMLPTQVPKDVLGKTDNLGADALKLSVGAATGLPVDYYVMLNLAGFKELVNALGGITVNINTRIPIGGDHEDGRLPTGYLTPGPNQHLMGEKALWYARSRYDSSDFDRMDRQRCVVNAIVEQANPANVLARYQQIAEAGKDLVQTDIPQEELSALVDLSMRVKKADSVRSVTFVNGEDGFISANPNFALMRARVKAAITESSATKTSSGGSSSSASSPSSSSGSPSSTSSKKPTAKQTASVDVSDACAYHPGS</sequence>
<keyword evidence="3" id="KW-0472">Membrane</keyword>
<evidence type="ECO:0000313" key="6">
    <source>
        <dbReference type="Proteomes" id="UP000523079"/>
    </source>
</evidence>
<dbReference type="AlphaFoldDB" id="A0A7W3IRF3"/>
<evidence type="ECO:0000256" key="1">
    <source>
        <dbReference type="ARBA" id="ARBA00006068"/>
    </source>
</evidence>
<comment type="similarity">
    <text evidence="1">Belongs to the LytR/CpsA/Psr (LCP) family.</text>
</comment>
<evidence type="ECO:0000256" key="2">
    <source>
        <dbReference type="SAM" id="MobiDB-lite"/>
    </source>
</evidence>
<feature type="region of interest" description="Disordered" evidence="2">
    <location>
        <begin position="202"/>
        <end position="223"/>
    </location>
</feature>
<evidence type="ECO:0000256" key="3">
    <source>
        <dbReference type="SAM" id="Phobius"/>
    </source>
</evidence>
<organism evidence="5 6">
    <name type="scientific">Microlunatus kandeliicorticis</name>
    <dbReference type="NCBI Taxonomy" id="1759536"/>
    <lineage>
        <taxon>Bacteria</taxon>
        <taxon>Bacillati</taxon>
        <taxon>Actinomycetota</taxon>
        <taxon>Actinomycetes</taxon>
        <taxon>Propionibacteriales</taxon>
        <taxon>Propionibacteriaceae</taxon>
        <taxon>Microlunatus</taxon>
    </lineage>
</organism>
<dbReference type="PANTHER" id="PTHR33392:SF6">
    <property type="entry name" value="POLYISOPRENYL-TEICHOIC ACID--PEPTIDOGLYCAN TEICHOIC ACID TRANSFERASE TAGU"/>
    <property type="match status" value="1"/>
</dbReference>
<gene>
    <name evidence="5" type="ORF">FHX74_001472</name>
</gene>
<feature type="transmembrane region" description="Helical" evidence="3">
    <location>
        <begin position="132"/>
        <end position="152"/>
    </location>
</feature>
<keyword evidence="6" id="KW-1185">Reference proteome</keyword>
<feature type="region of interest" description="Disordered" evidence="2">
    <location>
        <begin position="506"/>
        <end position="558"/>
    </location>
</feature>
<feature type="transmembrane region" description="Helical" evidence="3">
    <location>
        <begin position="93"/>
        <end position="112"/>
    </location>
</feature>
<comment type="caution">
    <text evidence="5">The sequence shown here is derived from an EMBL/GenBank/DDBJ whole genome shotgun (WGS) entry which is preliminary data.</text>
</comment>
<dbReference type="RefSeq" id="WP_182559417.1">
    <property type="nucleotide sequence ID" value="NZ_JACGWT010000002.1"/>
</dbReference>
<feature type="region of interest" description="Disordered" evidence="2">
    <location>
        <begin position="1"/>
        <end position="57"/>
    </location>
</feature>
<feature type="compositionally biased region" description="Basic and acidic residues" evidence="2">
    <location>
        <begin position="1"/>
        <end position="18"/>
    </location>
</feature>
<dbReference type="Proteomes" id="UP000523079">
    <property type="component" value="Unassembled WGS sequence"/>
</dbReference>
<dbReference type="EMBL" id="JACGWT010000002">
    <property type="protein sequence ID" value="MBA8793867.1"/>
    <property type="molecule type" value="Genomic_DNA"/>
</dbReference>
<feature type="domain" description="Cell envelope-related transcriptional attenuator" evidence="4">
    <location>
        <begin position="245"/>
        <end position="428"/>
    </location>
</feature>
<dbReference type="PANTHER" id="PTHR33392">
    <property type="entry name" value="POLYISOPRENYL-TEICHOIC ACID--PEPTIDOGLYCAN TEICHOIC ACID TRANSFERASE TAGU"/>
    <property type="match status" value="1"/>
</dbReference>